<evidence type="ECO:0000256" key="1">
    <source>
        <dbReference type="SAM" id="MobiDB-lite"/>
    </source>
</evidence>
<evidence type="ECO:0000313" key="2">
    <source>
        <dbReference type="EMBL" id="CAB4324298.1"/>
    </source>
</evidence>
<sequence length="59" mass="5743">MGLPPSEAGATHETTDSALLFELALTPVGAPGGPRGVAGDDATESPPVPAAFDAVTVNV</sequence>
<dbReference type="EMBL" id="CAEMXZ010000128">
    <property type="protein sequence ID" value="CAB4324298.1"/>
    <property type="molecule type" value="Genomic_DNA"/>
</dbReference>
<dbReference type="AlphaFoldDB" id="A0A6J5YKT4"/>
<gene>
    <name evidence="2" type="ORF">UFOPK1392_02063</name>
</gene>
<protein>
    <submittedName>
        <fullName evidence="2">Unannotated protein</fullName>
    </submittedName>
</protein>
<name>A0A6J5YKT4_9ZZZZ</name>
<reference evidence="2" key="1">
    <citation type="submission" date="2020-05" db="EMBL/GenBank/DDBJ databases">
        <authorList>
            <person name="Chiriac C."/>
            <person name="Salcher M."/>
            <person name="Ghai R."/>
            <person name="Kavagutti S V."/>
        </authorList>
    </citation>
    <scope>NUCLEOTIDE SEQUENCE</scope>
</reference>
<proteinExistence type="predicted"/>
<feature type="region of interest" description="Disordered" evidence="1">
    <location>
        <begin position="29"/>
        <end position="48"/>
    </location>
</feature>
<organism evidence="2">
    <name type="scientific">freshwater metagenome</name>
    <dbReference type="NCBI Taxonomy" id="449393"/>
    <lineage>
        <taxon>unclassified sequences</taxon>
        <taxon>metagenomes</taxon>
        <taxon>ecological metagenomes</taxon>
    </lineage>
</organism>
<accession>A0A6J5YKT4</accession>